<comment type="caution">
    <text evidence="1">The sequence shown here is derived from an EMBL/GenBank/DDBJ whole genome shotgun (WGS) entry which is preliminary data.</text>
</comment>
<sequence length="319" mass="36162">MRRSPRYDVSLDFFGKAQEYFKLHDSPKINLTLVGSSKLEEEQIIKETTINGTNKLDAEKTLSMLDMIMTWNGTLKEDVDIVFLATGMELQVNESSRTGEWYGLSIPRSICFGNASVGLIHDDGATFNGVRLAALQVALLIGAKKDNGKWGECPKEEDEDYLTSSSKGGHRPCLSECSRRSIRDFYYRVIDNHEVCWKDTPKAAPQDNVFPVDFYKQFDCDACHVAEHIKNGTKGALNCSLSTINRNVNPWPTTTESSWHRAARRRERERYRRRTTTVSPYQECKQQCCRFVRIESASVATGIVGRLVPLTAQYVIRKG</sequence>
<organism evidence="1 2">
    <name type="scientific">Hyalomma asiaticum</name>
    <name type="common">Tick</name>
    <dbReference type="NCBI Taxonomy" id="266040"/>
    <lineage>
        <taxon>Eukaryota</taxon>
        <taxon>Metazoa</taxon>
        <taxon>Ecdysozoa</taxon>
        <taxon>Arthropoda</taxon>
        <taxon>Chelicerata</taxon>
        <taxon>Arachnida</taxon>
        <taxon>Acari</taxon>
        <taxon>Parasitiformes</taxon>
        <taxon>Ixodida</taxon>
        <taxon>Ixodoidea</taxon>
        <taxon>Ixodidae</taxon>
        <taxon>Hyalomminae</taxon>
        <taxon>Hyalomma</taxon>
    </lineage>
</organism>
<protein>
    <submittedName>
        <fullName evidence="1">Uncharacterized protein</fullName>
    </submittedName>
</protein>
<keyword evidence="2" id="KW-1185">Reference proteome</keyword>
<evidence type="ECO:0000313" key="2">
    <source>
        <dbReference type="Proteomes" id="UP000821845"/>
    </source>
</evidence>
<reference evidence="1" key="1">
    <citation type="submission" date="2020-05" db="EMBL/GenBank/DDBJ databases">
        <title>Large-scale comparative analyses of tick genomes elucidate their genetic diversity and vector capacities.</title>
        <authorList>
            <person name="Jia N."/>
            <person name="Wang J."/>
            <person name="Shi W."/>
            <person name="Du L."/>
            <person name="Sun Y."/>
            <person name="Zhan W."/>
            <person name="Jiang J."/>
            <person name="Wang Q."/>
            <person name="Zhang B."/>
            <person name="Ji P."/>
            <person name="Sakyi L.B."/>
            <person name="Cui X."/>
            <person name="Yuan T."/>
            <person name="Jiang B."/>
            <person name="Yang W."/>
            <person name="Lam T.T.-Y."/>
            <person name="Chang Q."/>
            <person name="Ding S."/>
            <person name="Wang X."/>
            <person name="Zhu J."/>
            <person name="Ruan X."/>
            <person name="Zhao L."/>
            <person name="Wei J."/>
            <person name="Que T."/>
            <person name="Du C."/>
            <person name="Cheng J."/>
            <person name="Dai P."/>
            <person name="Han X."/>
            <person name="Huang E."/>
            <person name="Gao Y."/>
            <person name="Liu J."/>
            <person name="Shao H."/>
            <person name="Ye R."/>
            <person name="Li L."/>
            <person name="Wei W."/>
            <person name="Wang X."/>
            <person name="Wang C."/>
            <person name="Yang T."/>
            <person name="Huo Q."/>
            <person name="Li W."/>
            <person name="Guo W."/>
            <person name="Chen H."/>
            <person name="Zhou L."/>
            <person name="Ni X."/>
            <person name="Tian J."/>
            <person name="Zhou Y."/>
            <person name="Sheng Y."/>
            <person name="Liu T."/>
            <person name="Pan Y."/>
            <person name="Xia L."/>
            <person name="Li J."/>
            <person name="Zhao F."/>
            <person name="Cao W."/>
        </authorList>
    </citation>
    <scope>NUCLEOTIDE SEQUENCE</scope>
    <source>
        <strain evidence="1">Hyas-2018</strain>
    </source>
</reference>
<dbReference type="EMBL" id="CM023485">
    <property type="protein sequence ID" value="KAH6931523.1"/>
    <property type="molecule type" value="Genomic_DNA"/>
</dbReference>
<name>A0ACB7S9U8_HYAAI</name>
<dbReference type="Proteomes" id="UP000821845">
    <property type="component" value="Chromosome 5"/>
</dbReference>
<evidence type="ECO:0000313" key="1">
    <source>
        <dbReference type="EMBL" id="KAH6931523.1"/>
    </source>
</evidence>
<accession>A0ACB7S9U8</accession>
<gene>
    <name evidence="1" type="ORF">HPB50_024888</name>
</gene>
<proteinExistence type="predicted"/>